<evidence type="ECO:0000313" key="1">
    <source>
        <dbReference type="EMBL" id="KAI8440854.1"/>
    </source>
</evidence>
<accession>A0ACC0KWE1</accession>
<name>A0ACC0KWE1_CHOFU</name>
<reference evidence="1 2" key="1">
    <citation type="journal article" date="2022" name="Genome Biol. Evol.">
        <title>The Spruce Budworm Genome: Reconstructing the Evolutionary History of Antifreeze Proteins.</title>
        <authorList>
            <person name="Beliveau C."/>
            <person name="Gagne P."/>
            <person name="Picq S."/>
            <person name="Vernygora O."/>
            <person name="Keeling C.I."/>
            <person name="Pinkney K."/>
            <person name="Doucet D."/>
            <person name="Wen F."/>
            <person name="Johnston J.S."/>
            <person name="Maaroufi H."/>
            <person name="Boyle B."/>
            <person name="Laroche J."/>
            <person name="Dewar K."/>
            <person name="Juretic N."/>
            <person name="Blackburn G."/>
            <person name="Nisole A."/>
            <person name="Brunet B."/>
            <person name="Brandao M."/>
            <person name="Lumley L."/>
            <person name="Duan J."/>
            <person name="Quan G."/>
            <person name="Lucarotti C.J."/>
            <person name="Roe A.D."/>
            <person name="Sperling F.A.H."/>
            <person name="Levesque R.C."/>
            <person name="Cusson M."/>
        </authorList>
    </citation>
    <scope>NUCLEOTIDE SEQUENCE [LARGE SCALE GENOMIC DNA]</scope>
    <source>
        <strain evidence="1">Glfc:IPQL:Cfum</strain>
    </source>
</reference>
<proteinExistence type="predicted"/>
<organism evidence="1 2">
    <name type="scientific">Choristoneura fumiferana</name>
    <name type="common">Spruce budworm moth</name>
    <name type="synonym">Archips fumiferana</name>
    <dbReference type="NCBI Taxonomy" id="7141"/>
    <lineage>
        <taxon>Eukaryota</taxon>
        <taxon>Metazoa</taxon>
        <taxon>Ecdysozoa</taxon>
        <taxon>Arthropoda</taxon>
        <taxon>Hexapoda</taxon>
        <taxon>Insecta</taxon>
        <taxon>Pterygota</taxon>
        <taxon>Neoptera</taxon>
        <taxon>Endopterygota</taxon>
        <taxon>Lepidoptera</taxon>
        <taxon>Glossata</taxon>
        <taxon>Ditrysia</taxon>
        <taxon>Tortricoidea</taxon>
        <taxon>Tortricidae</taxon>
        <taxon>Tortricinae</taxon>
        <taxon>Choristoneura</taxon>
    </lineage>
</organism>
<comment type="caution">
    <text evidence="1">The sequence shown here is derived from an EMBL/GenBank/DDBJ whole genome shotgun (WGS) entry which is preliminary data.</text>
</comment>
<gene>
    <name evidence="1" type="ORF">MSG28_009165</name>
</gene>
<keyword evidence="2" id="KW-1185">Reference proteome</keyword>
<dbReference type="EMBL" id="CM046115">
    <property type="protein sequence ID" value="KAI8440854.1"/>
    <property type="molecule type" value="Genomic_DNA"/>
</dbReference>
<evidence type="ECO:0000313" key="2">
    <source>
        <dbReference type="Proteomes" id="UP001064048"/>
    </source>
</evidence>
<sequence>MSVQLQECSEQQTACMQETLQLLKQKGSYVSKLEDYDKHKAKMTSDIDAYKQKLIATEIKLNSSLVNVEMCKAEFRSLESLQVSKTGIIETLRLEKETLTTQLAKRQKTIETLEKEVERLKSVLTTKSAPNIAVSSKVTPAAQPPKLSSALNAHEPLNEPILDNDAKEDIDDTNALNDGQDFDPQM</sequence>
<dbReference type="Proteomes" id="UP001064048">
    <property type="component" value="Chromosome 15"/>
</dbReference>
<protein>
    <submittedName>
        <fullName evidence="1">Uncharacterized protein</fullName>
    </submittedName>
</protein>